<evidence type="ECO:0000313" key="5">
    <source>
        <dbReference type="Proteomes" id="UP001439008"/>
    </source>
</evidence>
<accession>A0ABV2ALN9</accession>
<gene>
    <name evidence="4" type="ORF">MHBO_002001</name>
</gene>
<dbReference type="PROSITE" id="PS51475">
    <property type="entry name" value="PROTEASOME_ALPHA_2"/>
    <property type="match status" value="1"/>
</dbReference>
<dbReference type="InterPro" id="IPR000426">
    <property type="entry name" value="Proteasome_asu_N"/>
</dbReference>
<proteinExistence type="inferred from homology"/>
<organism evidence="4 5">
    <name type="scientific">Bonamia ostreae</name>
    <dbReference type="NCBI Taxonomy" id="126728"/>
    <lineage>
        <taxon>Eukaryota</taxon>
        <taxon>Sar</taxon>
        <taxon>Rhizaria</taxon>
        <taxon>Endomyxa</taxon>
        <taxon>Ascetosporea</taxon>
        <taxon>Haplosporida</taxon>
        <taxon>Bonamia</taxon>
    </lineage>
</organism>
<dbReference type="InterPro" id="IPR050115">
    <property type="entry name" value="Proteasome_alpha"/>
</dbReference>
<comment type="caution">
    <text evidence="4">The sequence shown here is derived from an EMBL/GenBank/DDBJ whole genome shotgun (WGS) entry which is preliminary data.</text>
</comment>
<keyword evidence="5" id="KW-1185">Reference proteome</keyword>
<dbReference type="InterPro" id="IPR023332">
    <property type="entry name" value="Proteasome_alpha-type"/>
</dbReference>
<dbReference type="NCBIfam" id="NF003075">
    <property type="entry name" value="PRK03996.1"/>
    <property type="match status" value="1"/>
</dbReference>
<dbReference type="EMBL" id="JBDODL010000608">
    <property type="protein sequence ID" value="MES1920318.1"/>
    <property type="molecule type" value="Genomic_DNA"/>
</dbReference>
<dbReference type="SUPFAM" id="SSF56235">
    <property type="entry name" value="N-terminal nucleophile aminohydrolases (Ntn hydrolases)"/>
    <property type="match status" value="1"/>
</dbReference>
<reference evidence="4 5" key="1">
    <citation type="journal article" date="2024" name="BMC Biol.">
        <title>Comparative genomics of Ascetosporea gives new insight into the evolutionary basis for animal parasitism in Rhizaria.</title>
        <authorList>
            <person name="Hiltunen Thoren M."/>
            <person name="Onut-Brannstrom I."/>
            <person name="Alfjorden A."/>
            <person name="Peckova H."/>
            <person name="Swords F."/>
            <person name="Hooper C."/>
            <person name="Holzer A.S."/>
            <person name="Bass D."/>
            <person name="Burki F."/>
        </authorList>
    </citation>
    <scope>NUCLEOTIDE SEQUENCE [LARGE SCALE GENOMIC DNA]</scope>
    <source>
        <strain evidence="4">20-A016</strain>
    </source>
</reference>
<feature type="domain" description="Proteasome alpha-type subunits" evidence="3">
    <location>
        <begin position="5"/>
        <end position="27"/>
    </location>
</feature>
<evidence type="ECO:0000259" key="3">
    <source>
        <dbReference type="SMART" id="SM00948"/>
    </source>
</evidence>
<dbReference type="Pfam" id="PF10584">
    <property type="entry name" value="Proteasome_A_N"/>
    <property type="match status" value="1"/>
</dbReference>
<dbReference type="Proteomes" id="UP001439008">
    <property type="component" value="Unassembled WGS sequence"/>
</dbReference>
<dbReference type="InterPro" id="IPR029055">
    <property type="entry name" value="Ntn_hydrolases_N"/>
</dbReference>
<evidence type="ECO:0000313" key="4">
    <source>
        <dbReference type="EMBL" id="MES1920318.1"/>
    </source>
</evidence>
<sequence length="249" mass="27884">MSRRFDRRTTEFSPEGRIHQLENAMEAISKGGAGVAILTKDGVVFAAERRITSKLIDFKTESEKMYRLDKHITCLVAGLQADANTLIDFARRASQNYRYTYQDDTPVEHLVKRVCDLKHSYTQFGGYRPFGASFLVGGYDQQHGFQLYETDPSGNYAGWKAVAIGSNSAAATGVLKKHFNAEFSLEKAKELALRALCRALDVTETPLDKVEIGQICKNAENDVKWTVLGPDEVRNLALRAEKSYDFGEE</sequence>
<evidence type="ECO:0000256" key="1">
    <source>
        <dbReference type="ARBA" id="ARBA00022942"/>
    </source>
</evidence>
<dbReference type="SMART" id="SM00948">
    <property type="entry name" value="Proteasome_A_N"/>
    <property type="match status" value="1"/>
</dbReference>
<name>A0ABV2ALN9_9EUKA</name>
<protein>
    <recommendedName>
        <fullName evidence="3">Proteasome alpha-type subunits domain-containing protein</fullName>
    </recommendedName>
</protein>
<keyword evidence="1 2" id="KW-0647">Proteasome</keyword>
<comment type="similarity">
    <text evidence="2">Belongs to the peptidase T1A family.</text>
</comment>
<dbReference type="InterPro" id="IPR001353">
    <property type="entry name" value="Proteasome_sua/b"/>
</dbReference>
<dbReference type="PANTHER" id="PTHR11599">
    <property type="entry name" value="PROTEASOME SUBUNIT ALPHA/BETA"/>
    <property type="match status" value="1"/>
</dbReference>
<dbReference type="Pfam" id="PF00227">
    <property type="entry name" value="Proteasome"/>
    <property type="match status" value="1"/>
</dbReference>
<dbReference type="Gene3D" id="3.60.20.10">
    <property type="entry name" value="Glutamine Phosphoribosylpyrophosphate, subunit 1, domain 1"/>
    <property type="match status" value="1"/>
</dbReference>
<evidence type="ECO:0000256" key="2">
    <source>
        <dbReference type="PROSITE-ProRule" id="PRU00808"/>
    </source>
</evidence>